<evidence type="ECO:0000313" key="2">
    <source>
        <dbReference type="Proteomes" id="UP000319908"/>
    </source>
</evidence>
<name>A0A5C6C2X3_9BACT</name>
<organism evidence="1 2">
    <name type="scientific">Allorhodopirellula heiligendammensis</name>
    <dbReference type="NCBI Taxonomy" id="2714739"/>
    <lineage>
        <taxon>Bacteria</taxon>
        <taxon>Pseudomonadati</taxon>
        <taxon>Planctomycetota</taxon>
        <taxon>Planctomycetia</taxon>
        <taxon>Pirellulales</taxon>
        <taxon>Pirellulaceae</taxon>
        <taxon>Allorhodopirellula</taxon>
    </lineage>
</organism>
<dbReference type="RefSeq" id="WP_146405846.1">
    <property type="nucleotide sequence ID" value="NZ_SJPU01000001.1"/>
</dbReference>
<evidence type="ECO:0000313" key="1">
    <source>
        <dbReference type="EMBL" id="TWU18890.1"/>
    </source>
</evidence>
<dbReference type="OrthoDB" id="7473960at2"/>
<keyword evidence="2" id="KW-1185">Reference proteome</keyword>
<reference evidence="1 2" key="1">
    <citation type="journal article" date="2020" name="Antonie Van Leeuwenhoek">
        <title>Rhodopirellula heiligendammensis sp. nov., Rhodopirellula pilleata sp. nov., and Rhodopirellula solitaria sp. nov. isolated from natural or artificial marine surfaces in Northern Germany and California, USA, and emended description of the genus Rhodopirellula.</title>
        <authorList>
            <person name="Kallscheuer N."/>
            <person name="Wiegand S."/>
            <person name="Jogler M."/>
            <person name="Boedeker C."/>
            <person name="Peeters S.H."/>
            <person name="Rast P."/>
            <person name="Heuer A."/>
            <person name="Jetten M.S.M."/>
            <person name="Rohde M."/>
            <person name="Jogler C."/>
        </authorList>
    </citation>
    <scope>NUCLEOTIDE SEQUENCE [LARGE SCALE GENOMIC DNA]</scope>
    <source>
        <strain evidence="1 2">Poly21</strain>
    </source>
</reference>
<dbReference type="EMBL" id="SJPU01000001">
    <property type="protein sequence ID" value="TWU18890.1"/>
    <property type="molecule type" value="Genomic_DNA"/>
</dbReference>
<gene>
    <name evidence="1" type="ORF">Poly21_10610</name>
</gene>
<protein>
    <submittedName>
        <fullName evidence="1">Uncharacterized protein</fullName>
    </submittedName>
</protein>
<sequence>MATEQDKLDDLVTGLKQQRDHLRVRMSLAEMEAKQEYDRLSDQISKLTEQYEPIRSAAAESAGDALAALTLAAEEMKSGLQKVVKAVEETK</sequence>
<comment type="caution">
    <text evidence="1">The sequence shown here is derived from an EMBL/GenBank/DDBJ whole genome shotgun (WGS) entry which is preliminary data.</text>
</comment>
<proteinExistence type="predicted"/>
<accession>A0A5C6C2X3</accession>
<dbReference type="AlphaFoldDB" id="A0A5C6C2X3"/>
<dbReference type="Proteomes" id="UP000319908">
    <property type="component" value="Unassembled WGS sequence"/>
</dbReference>